<dbReference type="InterPro" id="IPR001650">
    <property type="entry name" value="Helicase_C-like"/>
</dbReference>
<dbReference type="PROSITE" id="PS51195">
    <property type="entry name" value="Q_MOTIF"/>
    <property type="match status" value="1"/>
</dbReference>
<dbReference type="EMBL" id="KL198028">
    <property type="protein sequence ID" value="KDQ16406.1"/>
    <property type="molecule type" value="Genomic_DNA"/>
</dbReference>
<gene>
    <name evidence="16" type="ORF">BOTBODRAFT_157241</name>
</gene>
<keyword evidence="17" id="KW-1185">Reference proteome</keyword>
<dbReference type="GO" id="GO:0005634">
    <property type="term" value="C:nucleus"/>
    <property type="evidence" value="ECO:0007669"/>
    <property type="project" value="UniProtKB-SubCell"/>
</dbReference>
<feature type="domain" description="Helicase C-terminal" evidence="14">
    <location>
        <begin position="256"/>
        <end position="400"/>
    </location>
</feature>
<evidence type="ECO:0000256" key="1">
    <source>
        <dbReference type="ARBA" id="ARBA00004123"/>
    </source>
</evidence>
<evidence type="ECO:0000256" key="2">
    <source>
        <dbReference type="ARBA" id="ARBA00022517"/>
    </source>
</evidence>
<evidence type="ECO:0000256" key="4">
    <source>
        <dbReference type="ARBA" id="ARBA00022801"/>
    </source>
</evidence>
<organism evidence="16 17">
    <name type="scientific">Botryobasidium botryosum (strain FD-172 SS1)</name>
    <dbReference type="NCBI Taxonomy" id="930990"/>
    <lineage>
        <taxon>Eukaryota</taxon>
        <taxon>Fungi</taxon>
        <taxon>Dikarya</taxon>
        <taxon>Basidiomycota</taxon>
        <taxon>Agaricomycotina</taxon>
        <taxon>Agaricomycetes</taxon>
        <taxon>Cantharellales</taxon>
        <taxon>Botryobasidiaceae</taxon>
        <taxon>Botryobasidium</taxon>
    </lineage>
</organism>
<feature type="short sequence motif" description="Q motif" evidence="10">
    <location>
        <begin position="27"/>
        <end position="55"/>
    </location>
</feature>
<comment type="similarity">
    <text evidence="9">Belongs to the DEAD box helicase family. DDX47/RRP3 subfamily.</text>
</comment>
<dbReference type="GO" id="GO:0016787">
    <property type="term" value="F:hydrolase activity"/>
    <property type="evidence" value="ECO:0007669"/>
    <property type="project" value="UniProtKB-KW"/>
</dbReference>
<feature type="compositionally biased region" description="Basic residues" evidence="12">
    <location>
        <begin position="463"/>
        <end position="472"/>
    </location>
</feature>
<dbReference type="STRING" id="930990.A0A067MY11"/>
<protein>
    <recommendedName>
        <fullName evidence="18">ATP-dependent rRNA helicase RRP3</fullName>
    </recommendedName>
</protein>
<dbReference type="InterPro" id="IPR011545">
    <property type="entry name" value="DEAD/DEAH_box_helicase_dom"/>
</dbReference>
<evidence type="ECO:0000259" key="13">
    <source>
        <dbReference type="PROSITE" id="PS51192"/>
    </source>
</evidence>
<dbReference type="InterPro" id="IPR027417">
    <property type="entry name" value="P-loop_NTPase"/>
</dbReference>
<dbReference type="AlphaFoldDB" id="A0A067MY11"/>
<accession>A0A067MY11</accession>
<dbReference type="PANTHER" id="PTHR47959">
    <property type="entry name" value="ATP-DEPENDENT RNA HELICASE RHLE-RELATED"/>
    <property type="match status" value="1"/>
</dbReference>
<evidence type="ECO:0008006" key="18">
    <source>
        <dbReference type="Google" id="ProtNLM"/>
    </source>
</evidence>
<dbReference type="CDD" id="cd17954">
    <property type="entry name" value="DEADc_DDX47"/>
    <property type="match status" value="1"/>
</dbReference>
<evidence type="ECO:0000256" key="11">
    <source>
        <dbReference type="RuleBase" id="RU000492"/>
    </source>
</evidence>
<evidence type="ECO:0000256" key="12">
    <source>
        <dbReference type="SAM" id="MobiDB-lite"/>
    </source>
</evidence>
<evidence type="ECO:0000313" key="16">
    <source>
        <dbReference type="EMBL" id="KDQ16406.1"/>
    </source>
</evidence>
<dbReference type="GO" id="GO:0005524">
    <property type="term" value="F:ATP binding"/>
    <property type="evidence" value="ECO:0007669"/>
    <property type="project" value="UniProtKB-KW"/>
</dbReference>
<keyword evidence="8" id="KW-0539">Nucleus</keyword>
<evidence type="ECO:0000256" key="9">
    <source>
        <dbReference type="ARBA" id="ARBA00024350"/>
    </source>
</evidence>
<dbReference type="InterPro" id="IPR050079">
    <property type="entry name" value="DEAD_box_RNA_helicase"/>
</dbReference>
<proteinExistence type="inferred from homology"/>
<dbReference type="FunCoup" id="A0A067MY11">
    <property type="interactions" value="795"/>
</dbReference>
<keyword evidence="6 11" id="KW-0067">ATP-binding</keyword>
<keyword evidence="2" id="KW-0690">Ribosome biogenesis</keyword>
<evidence type="ECO:0000256" key="5">
    <source>
        <dbReference type="ARBA" id="ARBA00022806"/>
    </source>
</evidence>
<dbReference type="GO" id="GO:0005829">
    <property type="term" value="C:cytosol"/>
    <property type="evidence" value="ECO:0007669"/>
    <property type="project" value="TreeGrafter"/>
</dbReference>
<feature type="region of interest" description="Disordered" evidence="12">
    <location>
        <begin position="412"/>
        <end position="472"/>
    </location>
</feature>
<keyword evidence="7" id="KW-0694">RNA-binding</keyword>
<dbReference type="GO" id="GO:0003724">
    <property type="term" value="F:RNA helicase activity"/>
    <property type="evidence" value="ECO:0007669"/>
    <property type="project" value="InterPro"/>
</dbReference>
<keyword evidence="3 11" id="KW-0547">Nucleotide-binding</keyword>
<feature type="domain" description="Helicase ATP-binding" evidence="13">
    <location>
        <begin position="58"/>
        <end position="229"/>
    </location>
</feature>
<dbReference type="HOGENOM" id="CLU_003041_1_1_1"/>
<dbReference type="GO" id="GO:0003723">
    <property type="term" value="F:RNA binding"/>
    <property type="evidence" value="ECO:0007669"/>
    <property type="project" value="UniProtKB-KW"/>
</dbReference>
<evidence type="ECO:0000256" key="6">
    <source>
        <dbReference type="ARBA" id="ARBA00022840"/>
    </source>
</evidence>
<dbReference type="SMART" id="SM00487">
    <property type="entry name" value="DEXDc"/>
    <property type="match status" value="1"/>
</dbReference>
<keyword evidence="5 11" id="KW-0347">Helicase</keyword>
<dbReference type="GO" id="GO:0010467">
    <property type="term" value="P:gene expression"/>
    <property type="evidence" value="ECO:0007669"/>
    <property type="project" value="UniProtKB-ARBA"/>
</dbReference>
<reference evidence="17" key="1">
    <citation type="journal article" date="2014" name="Proc. Natl. Acad. Sci. U.S.A.">
        <title>Extensive sampling of basidiomycete genomes demonstrates inadequacy of the white-rot/brown-rot paradigm for wood decay fungi.</title>
        <authorList>
            <person name="Riley R."/>
            <person name="Salamov A.A."/>
            <person name="Brown D.W."/>
            <person name="Nagy L.G."/>
            <person name="Floudas D."/>
            <person name="Held B.W."/>
            <person name="Levasseur A."/>
            <person name="Lombard V."/>
            <person name="Morin E."/>
            <person name="Otillar R."/>
            <person name="Lindquist E.A."/>
            <person name="Sun H."/>
            <person name="LaButti K.M."/>
            <person name="Schmutz J."/>
            <person name="Jabbour D."/>
            <person name="Luo H."/>
            <person name="Baker S.E."/>
            <person name="Pisabarro A.G."/>
            <person name="Walton J.D."/>
            <person name="Blanchette R.A."/>
            <person name="Henrissat B."/>
            <person name="Martin F."/>
            <person name="Cullen D."/>
            <person name="Hibbett D.S."/>
            <person name="Grigoriev I.V."/>
        </authorList>
    </citation>
    <scope>NUCLEOTIDE SEQUENCE [LARGE SCALE GENOMIC DNA]</scope>
    <source>
        <strain evidence="17">FD-172 SS1</strain>
    </source>
</reference>
<evidence type="ECO:0000259" key="14">
    <source>
        <dbReference type="PROSITE" id="PS51194"/>
    </source>
</evidence>
<sequence>MPSPAEASTSRSPSPSPPPTTADAKVVTFADLGLIAPLRTAIDQLAYTKPTEIQAEALPHALAGRDIIGVAETGSGKTAAFALPILQKLWEDPRPLFACVLAPTRELAYQISQQFESLGSAIGVRCAVIVGGMDMMPQSIALSKRPHIVIATPGRLNDHLENTKGFSLRGLKYLVLDEADRLLDMDFGPVIDKILKVIPKERNTYLFSATMTTKVAKLQRASLNNPVRVEVSTKYSTVSTLLQYYLFIPFVDKDVNLVHLANELAGNSIIIFTRTVHDAQRLALVLRTLGFPAIPLHGQLSQSARLGALNKFKSGGRSILVATDVASRGLDIPLVDIVINFDIPAHSKDYIHRVGRTARAGRAGKSITLVTQYDVELLQRIEGVVGKKMELWGVDAEAVGLLKERVGEAQREAVKELKDSSGGGSGGGRGRGRKRGRDGGKDGGGGREDMDRDDDVVEAGMPMKRKKAKGRR</sequence>
<feature type="domain" description="DEAD-box RNA helicase Q" evidence="15">
    <location>
        <begin position="27"/>
        <end position="55"/>
    </location>
</feature>
<dbReference type="OrthoDB" id="10261904at2759"/>
<feature type="compositionally biased region" description="Basic and acidic residues" evidence="12">
    <location>
        <begin position="437"/>
        <end position="450"/>
    </location>
</feature>
<dbReference type="CDD" id="cd18787">
    <property type="entry name" value="SF2_C_DEAD"/>
    <property type="match status" value="1"/>
</dbReference>
<dbReference type="PROSITE" id="PS51194">
    <property type="entry name" value="HELICASE_CTER"/>
    <property type="match status" value="1"/>
</dbReference>
<dbReference type="InterPro" id="IPR014014">
    <property type="entry name" value="RNA_helicase_DEAD_Q_motif"/>
</dbReference>
<evidence type="ECO:0000256" key="7">
    <source>
        <dbReference type="ARBA" id="ARBA00022884"/>
    </source>
</evidence>
<evidence type="ECO:0000256" key="8">
    <source>
        <dbReference type="ARBA" id="ARBA00023242"/>
    </source>
</evidence>
<dbReference type="Pfam" id="PF00270">
    <property type="entry name" value="DEAD"/>
    <property type="match status" value="1"/>
</dbReference>
<dbReference type="Proteomes" id="UP000027195">
    <property type="component" value="Unassembled WGS sequence"/>
</dbReference>
<dbReference type="InterPro" id="IPR000629">
    <property type="entry name" value="RNA-helicase_DEAD-box_CS"/>
</dbReference>
<dbReference type="InterPro" id="IPR014001">
    <property type="entry name" value="Helicase_ATP-bd"/>
</dbReference>
<evidence type="ECO:0000256" key="3">
    <source>
        <dbReference type="ARBA" id="ARBA00022741"/>
    </source>
</evidence>
<dbReference type="PROSITE" id="PS00039">
    <property type="entry name" value="DEAD_ATP_HELICASE"/>
    <property type="match status" value="1"/>
</dbReference>
<dbReference type="PANTHER" id="PTHR47959:SF20">
    <property type="entry name" value="RNA HELICASE"/>
    <property type="match status" value="1"/>
</dbReference>
<dbReference type="InParanoid" id="A0A067MY11"/>
<dbReference type="Gene3D" id="3.40.50.300">
    <property type="entry name" value="P-loop containing nucleotide triphosphate hydrolases"/>
    <property type="match status" value="2"/>
</dbReference>
<dbReference type="PROSITE" id="PS51192">
    <property type="entry name" value="HELICASE_ATP_BIND_1"/>
    <property type="match status" value="1"/>
</dbReference>
<dbReference type="Pfam" id="PF00271">
    <property type="entry name" value="Helicase_C"/>
    <property type="match status" value="1"/>
</dbReference>
<evidence type="ECO:0000259" key="15">
    <source>
        <dbReference type="PROSITE" id="PS51195"/>
    </source>
</evidence>
<comment type="subcellular location">
    <subcellularLocation>
        <location evidence="1">Nucleus</location>
    </subcellularLocation>
</comment>
<feature type="compositionally biased region" description="Low complexity" evidence="12">
    <location>
        <begin position="1"/>
        <end position="13"/>
    </location>
</feature>
<dbReference type="SUPFAM" id="SSF52540">
    <property type="entry name" value="P-loop containing nucleoside triphosphate hydrolases"/>
    <property type="match status" value="1"/>
</dbReference>
<keyword evidence="4 11" id="KW-0378">Hydrolase</keyword>
<dbReference type="SMART" id="SM00490">
    <property type="entry name" value="HELICc"/>
    <property type="match status" value="1"/>
</dbReference>
<dbReference type="GO" id="GO:0042254">
    <property type="term" value="P:ribosome biogenesis"/>
    <property type="evidence" value="ECO:0007669"/>
    <property type="project" value="UniProtKB-KW"/>
</dbReference>
<dbReference type="InterPro" id="IPR044765">
    <property type="entry name" value="DDX47/Rrp3_DEADc"/>
</dbReference>
<name>A0A067MY11_BOTB1</name>
<evidence type="ECO:0000256" key="10">
    <source>
        <dbReference type="PROSITE-ProRule" id="PRU00552"/>
    </source>
</evidence>
<evidence type="ECO:0000313" key="17">
    <source>
        <dbReference type="Proteomes" id="UP000027195"/>
    </source>
</evidence>
<feature type="region of interest" description="Disordered" evidence="12">
    <location>
        <begin position="1"/>
        <end position="22"/>
    </location>
</feature>